<dbReference type="AlphaFoldDB" id="V6SQ96"/>
<evidence type="ECO:0000313" key="2">
    <source>
        <dbReference type="Proteomes" id="UP000018004"/>
    </source>
</evidence>
<gene>
    <name evidence="1" type="ORF">FLJC2902T_13930</name>
</gene>
<evidence type="ECO:0000313" key="1">
    <source>
        <dbReference type="EMBL" id="ESU28796.1"/>
    </source>
</evidence>
<dbReference type="Proteomes" id="UP000018004">
    <property type="component" value="Unassembled WGS sequence"/>
</dbReference>
<protein>
    <submittedName>
        <fullName evidence="1">Uncharacterized protein</fullName>
    </submittedName>
</protein>
<proteinExistence type="predicted"/>
<name>V6SQ96_9FLAO</name>
<comment type="caution">
    <text evidence="1">The sequence shown here is derived from an EMBL/GenBank/DDBJ whole genome shotgun (WGS) entry which is preliminary data.</text>
</comment>
<organism evidence="1 2">
    <name type="scientific">Flavobacterium limnosediminis JC2902</name>
    <dbReference type="NCBI Taxonomy" id="1341181"/>
    <lineage>
        <taxon>Bacteria</taxon>
        <taxon>Pseudomonadati</taxon>
        <taxon>Bacteroidota</taxon>
        <taxon>Flavobacteriia</taxon>
        <taxon>Flavobacteriales</taxon>
        <taxon>Flavobacteriaceae</taxon>
        <taxon>Flavobacterium</taxon>
    </lineage>
</organism>
<reference evidence="1 2" key="1">
    <citation type="submission" date="2013-08" db="EMBL/GenBank/DDBJ databases">
        <title>Flavobacterium limnosediminis JC2902 genome sequencing.</title>
        <authorList>
            <person name="Lee K."/>
            <person name="Yi H."/>
            <person name="Park S."/>
            <person name="Chun J."/>
        </authorList>
    </citation>
    <scope>NUCLEOTIDE SEQUENCE [LARGE SCALE GENOMIC DNA]</scope>
    <source>
        <strain evidence="1 2">JC2902</strain>
    </source>
</reference>
<keyword evidence="2" id="KW-1185">Reference proteome</keyword>
<dbReference type="EMBL" id="AVGG01000005">
    <property type="protein sequence ID" value="ESU28796.1"/>
    <property type="molecule type" value="Genomic_DNA"/>
</dbReference>
<sequence length="44" mass="5390">MCIMLLKKHRKYKKIGAKSNREFDGFQRIIRLLFWQLLIVNLII</sequence>
<accession>V6SQ96</accession>